<dbReference type="AlphaFoldDB" id="A0A671K4M6"/>
<accession>A0A671K4M6</accession>
<proteinExistence type="predicted"/>
<evidence type="ECO:0000313" key="1">
    <source>
        <dbReference type="Ensembl" id="ENSSANP00000001121.1"/>
    </source>
</evidence>
<reference evidence="1" key="2">
    <citation type="submission" date="2025-09" db="UniProtKB">
        <authorList>
            <consortium name="Ensembl"/>
        </authorList>
    </citation>
    <scope>IDENTIFICATION</scope>
</reference>
<protein>
    <submittedName>
        <fullName evidence="1">Uncharacterized protein</fullName>
    </submittedName>
</protein>
<dbReference type="Proteomes" id="UP000472260">
    <property type="component" value="Unassembled WGS sequence"/>
</dbReference>
<organism evidence="1 2">
    <name type="scientific">Sinocyclocheilus anshuiensis</name>
    <dbReference type="NCBI Taxonomy" id="1608454"/>
    <lineage>
        <taxon>Eukaryota</taxon>
        <taxon>Metazoa</taxon>
        <taxon>Chordata</taxon>
        <taxon>Craniata</taxon>
        <taxon>Vertebrata</taxon>
        <taxon>Euteleostomi</taxon>
        <taxon>Actinopterygii</taxon>
        <taxon>Neopterygii</taxon>
        <taxon>Teleostei</taxon>
        <taxon>Ostariophysi</taxon>
        <taxon>Cypriniformes</taxon>
        <taxon>Cyprinidae</taxon>
        <taxon>Cyprininae</taxon>
        <taxon>Sinocyclocheilus</taxon>
    </lineage>
</organism>
<evidence type="ECO:0000313" key="2">
    <source>
        <dbReference type="Proteomes" id="UP000472260"/>
    </source>
</evidence>
<dbReference type="Ensembl" id="ENSSANT00000001231.1">
    <property type="protein sequence ID" value="ENSSANP00000001121.1"/>
    <property type="gene ID" value="ENSSANG00000000702.1"/>
</dbReference>
<reference evidence="1" key="1">
    <citation type="submission" date="2025-08" db="UniProtKB">
        <authorList>
            <consortium name="Ensembl"/>
        </authorList>
    </citation>
    <scope>IDENTIFICATION</scope>
</reference>
<sequence length="89" mass="10522">MQLVASCILTVYYLPPFSQLFILERMREIISLSYCMCPYCVKKDVENERQVCLYLSIHPSIHPSIHLLTNYLFSILIIRHTEHKITIVH</sequence>
<name>A0A671K4M6_9TELE</name>
<keyword evidence="2" id="KW-1185">Reference proteome</keyword>